<dbReference type="PANTHER" id="PTHR33337:SF40">
    <property type="entry name" value="CENP-V_GFA DOMAIN-CONTAINING PROTEIN-RELATED"/>
    <property type="match status" value="1"/>
</dbReference>
<dbReference type="EMBL" id="ML742031">
    <property type="protein sequence ID" value="KAE8154214.1"/>
    <property type="molecule type" value="Genomic_DNA"/>
</dbReference>
<evidence type="ECO:0000259" key="5">
    <source>
        <dbReference type="PROSITE" id="PS51891"/>
    </source>
</evidence>
<protein>
    <submittedName>
        <fullName evidence="6">Mss4-like protein</fullName>
    </submittedName>
</protein>
<feature type="domain" description="CENP-V/GFA" evidence="5">
    <location>
        <begin position="3"/>
        <end position="121"/>
    </location>
</feature>
<dbReference type="Pfam" id="PF04828">
    <property type="entry name" value="GFA"/>
    <property type="match status" value="1"/>
</dbReference>
<keyword evidence="2" id="KW-0479">Metal-binding</keyword>
<gene>
    <name evidence="6" type="ORF">BDV25DRAFT_148102</name>
</gene>
<evidence type="ECO:0000256" key="2">
    <source>
        <dbReference type="ARBA" id="ARBA00022723"/>
    </source>
</evidence>
<evidence type="ECO:0000313" key="7">
    <source>
        <dbReference type="Proteomes" id="UP000325780"/>
    </source>
</evidence>
<sequence length="130" mass="13973">MVYEGQCNCGGIRVQVAQRPGASLVCHCRNCGRSGGGASINYVLDEQEVVVVDDGARLKSFEDTNTKSGNRIQRKFCSICGSSILTESPKFPGKALVKASLFDDVAAPDLEVFSDSRQTWRSPVTGARQA</sequence>
<comment type="similarity">
    <text evidence="1">Belongs to the Gfa family.</text>
</comment>
<evidence type="ECO:0000313" key="6">
    <source>
        <dbReference type="EMBL" id="KAE8154214.1"/>
    </source>
</evidence>
<keyword evidence="4" id="KW-0456">Lyase</keyword>
<dbReference type="AlphaFoldDB" id="A0A5N6U6M2"/>
<dbReference type="Proteomes" id="UP000325780">
    <property type="component" value="Unassembled WGS sequence"/>
</dbReference>
<keyword evidence="7" id="KW-1185">Reference proteome</keyword>
<name>A0A5N6U6M2_ASPAV</name>
<organism evidence="6 7">
    <name type="scientific">Aspergillus avenaceus</name>
    <dbReference type="NCBI Taxonomy" id="36643"/>
    <lineage>
        <taxon>Eukaryota</taxon>
        <taxon>Fungi</taxon>
        <taxon>Dikarya</taxon>
        <taxon>Ascomycota</taxon>
        <taxon>Pezizomycotina</taxon>
        <taxon>Eurotiomycetes</taxon>
        <taxon>Eurotiomycetidae</taxon>
        <taxon>Eurotiales</taxon>
        <taxon>Aspergillaceae</taxon>
        <taxon>Aspergillus</taxon>
        <taxon>Aspergillus subgen. Circumdati</taxon>
    </lineage>
</organism>
<proteinExistence type="inferred from homology"/>
<dbReference type="Gene3D" id="3.90.1590.10">
    <property type="entry name" value="glutathione-dependent formaldehyde- activating enzyme (gfa)"/>
    <property type="match status" value="1"/>
</dbReference>
<dbReference type="InterPro" id="IPR006913">
    <property type="entry name" value="CENP-V/GFA"/>
</dbReference>
<dbReference type="OrthoDB" id="9985472at2759"/>
<keyword evidence="3" id="KW-0862">Zinc</keyword>
<dbReference type="PROSITE" id="PS51891">
    <property type="entry name" value="CENP_V_GFA"/>
    <property type="match status" value="1"/>
</dbReference>
<reference evidence="6 7" key="1">
    <citation type="submission" date="2019-04" db="EMBL/GenBank/DDBJ databases">
        <title>Friends and foes A comparative genomics study of 23 Aspergillus species from section Flavi.</title>
        <authorList>
            <consortium name="DOE Joint Genome Institute"/>
            <person name="Kjaerbolling I."/>
            <person name="Vesth T."/>
            <person name="Frisvad J.C."/>
            <person name="Nybo J.L."/>
            <person name="Theobald S."/>
            <person name="Kildgaard S."/>
            <person name="Isbrandt T."/>
            <person name="Kuo A."/>
            <person name="Sato A."/>
            <person name="Lyhne E.K."/>
            <person name="Kogle M.E."/>
            <person name="Wiebenga A."/>
            <person name="Kun R.S."/>
            <person name="Lubbers R.J."/>
            <person name="Makela M.R."/>
            <person name="Barry K."/>
            <person name="Chovatia M."/>
            <person name="Clum A."/>
            <person name="Daum C."/>
            <person name="Haridas S."/>
            <person name="He G."/>
            <person name="LaButti K."/>
            <person name="Lipzen A."/>
            <person name="Mondo S."/>
            <person name="Riley R."/>
            <person name="Salamov A."/>
            <person name="Simmons B.A."/>
            <person name="Magnuson J.K."/>
            <person name="Henrissat B."/>
            <person name="Mortensen U.H."/>
            <person name="Larsen T.O."/>
            <person name="Devries R.P."/>
            <person name="Grigoriev I.V."/>
            <person name="Machida M."/>
            <person name="Baker S.E."/>
            <person name="Andersen M.R."/>
        </authorList>
    </citation>
    <scope>NUCLEOTIDE SEQUENCE [LARGE SCALE GENOMIC DNA]</scope>
    <source>
        <strain evidence="6 7">IBT 18842</strain>
    </source>
</reference>
<dbReference type="PANTHER" id="PTHR33337">
    <property type="entry name" value="GFA DOMAIN-CONTAINING PROTEIN"/>
    <property type="match status" value="1"/>
</dbReference>
<accession>A0A5N6U6M2</accession>
<evidence type="ECO:0000256" key="4">
    <source>
        <dbReference type="ARBA" id="ARBA00023239"/>
    </source>
</evidence>
<dbReference type="GO" id="GO:0016846">
    <property type="term" value="F:carbon-sulfur lyase activity"/>
    <property type="evidence" value="ECO:0007669"/>
    <property type="project" value="InterPro"/>
</dbReference>
<evidence type="ECO:0000256" key="3">
    <source>
        <dbReference type="ARBA" id="ARBA00022833"/>
    </source>
</evidence>
<dbReference type="GO" id="GO:0046872">
    <property type="term" value="F:metal ion binding"/>
    <property type="evidence" value="ECO:0007669"/>
    <property type="project" value="UniProtKB-KW"/>
</dbReference>
<dbReference type="InterPro" id="IPR011057">
    <property type="entry name" value="Mss4-like_sf"/>
</dbReference>
<evidence type="ECO:0000256" key="1">
    <source>
        <dbReference type="ARBA" id="ARBA00005495"/>
    </source>
</evidence>
<dbReference type="SUPFAM" id="SSF51316">
    <property type="entry name" value="Mss4-like"/>
    <property type="match status" value="1"/>
</dbReference>